<keyword evidence="9" id="KW-1185">Reference proteome</keyword>
<protein>
    <recommendedName>
        <fullName evidence="7">AIPP2-like SPOC-like domain-containing protein</fullName>
    </recommendedName>
</protein>
<evidence type="ECO:0000256" key="3">
    <source>
        <dbReference type="ARBA" id="ARBA00022833"/>
    </source>
</evidence>
<dbReference type="InterPro" id="IPR013083">
    <property type="entry name" value="Znf_RING/FYVE/PHD"/>
</dbReference>
<dbReference type="GO" id="GO:0140566">
    <property type="term" value="F:histone reader activity"/>
    <property type="evidence" value="ECO:0007669"/>
    <property type="project" value="InterPro"/>
</dbReference>
<keyword evidence="5" id="KW-0804">Transcription</keyword>
<dbReference type="Gene3D" id="3.30.40.10">
    <property type="entry name" value="Zinc/RING finger domain, C3HC4 (zinc finger)"/>
    <property type="match status" value="1"/>
</dbReference>
<dbReference type="ExpressionAtlas" id="A0A194YRD1">
    <property type="expression patterns" value="baseline and differential"/>
</dbReference>
<dbReference type="Gramene" id="KXG30746">
    <property type="protein sequence ID" value="KXG30746"/>
    <property type="gene ID" value="SORBI_3004G234600"/>
</dbReference>
<evidence type="ECO:0000256" key="5">
    <source>
        <dbReference type="ARBA" id="ARBA00023163"/>
    </source>
</evidence>
<dbReference type="Pfam" id="PF23121">
    <property type="entry name" value="SPOC_AIPP2"/>
    <property type="match status" value="1"/>
</dbReference>
<dbReference type="OrthoDB" id="1932206at2759"/>
<evidence type="ECO:0000256" key="1">
    <source>
        <dbReference type="ARBA" id="ARBA00022723"/>
    </source>
</evidence>
<reference evidence="8 9" key="1">
    <citation type="journal article" date="2009" name="Nature">
        <title>The Sorghum bicolor genome and the diversification of grasses.</title>
        <authorList>
            <person name="Paterson A.H."/>
            <person name="Bowers J.E."/>
            <person name="Bruggmann R."/>
            <person name="Dubchak I."/>
            <person name="Grimwood J."/>
            <person name="Gundlach H."/>
            <person name="Haberer G."/>
            <person name="Hellsten U."/>
            <person name="Mitros T."/>
            <person name="Poliakov A."/>
            <person name="Schmutz J."/>
            <person name="Spannagl M."/>
            <person name="Tang H."/>
            <person name="Wang X."/>
            <person name="Wicker T."/>
            <person name="Bharti A.K."/>
            <person name="Chapman J."/>
            <person name="Feltus F.A."/>
            <person name="Gowik U."/>
            <person name="Grigoriev I.V."/>
            <person name="Lyons E."/>
            <person name="Maher C.A."/>
            <person name="Martis M."/>
            <person name="Narechania A."/>
            <person name="Otillar R.P."/>
            <person name="Penning B.W."/>
            <person name="Salamov A.A."/>
            <person name="Wang Y."/>
            <person name="Zhang L."/>
            <person name="Carpita N.C."/>
            <person name="Freeling M."/>
            <person name="Gingle A.R."/>
            <person name="Hash C.T."/>
            <person name="Keller B."/>
            <person name="Klein P."/>
            <person name="Kresovich S."/>
            <person name="McCann M.C."/>
            <person name="Ming R."/>
            <person name="Peterson D.G."/>
            <person name="Mehboob-ur-Rahman"/>
            <person name="Ware D."/>
            <person name="Westhoff P."/>
            <person name="Mayer K.F."/>
            <person name="Messing J."/>
            <person name="Rokhsar D.S."/>
        </authorList>
    </citation>
    <scope>NUCLEOTIDE SEQUENCE [LARGE SCALE GENOMIC DNA]</scope>
    <source>
        <strain evidence="9">cv. BTx623</strain>
    </source>
</reference>
<gene>
    <name evidence="8" type="ORF">SORBI_3004G234600</name>
</gene>
<evidence type="ECO:0000313" key="8">
    <source>
        <dbReference type="EMBL" id="KXG30746.1"/>
    </source>
</evidence>
<keyword evidence="4" id="KW-0805">Transcription regulation</keyword>
<evidence type="ECO:0000313" key="9">
    <source>
        <dbReference type="Proteomes" id="UP000000768"/>
    </source>
</evidence>
<evidence type="ECO:0000256" key="4">
    <source>
        <dbReference type="ARBA" id="ARBA00023015"/>
    </source>
</evidence>
<dbReference type="PANTHER" id="PTHR33304">
    <property type="match status" value="1"/>
</dbReference>
<accession>A0A194YRD1</accession>
<dbReference type="SUPFAM" id="SSF57903">
    <property type="entry name" value="FYVE/PHD zinc finger"/>
    <property type="match status" value="1"/>
</dbReference>
<dbReference type="STRING" id="4558.A0A194YRD1"/>
<dbReference type="InParanoid" id="A0A194YRD1"/>
<dbReference type="PANTHER" id="PTHR33304:SF36">
    <property type="entry name" value="GB|AAF26970.1-RELATED"/>
    <property type="match status" value="1"/>
</dbReference>
<feature type="region of interest" description="Disordered" evidence="6">
    <location>
        <begin position="112"/>
        <end position="135"/>
    </location>
</feature>
<keyword evidence="3" id="KW-0862">Zinc</keyword>
<dbReference type="OMA" id="DEWCCCE"/>
<proteinExistence type="predicted"/>
<sequence length="564" mass="62213">MVGGPNATGLVKNDAVSVVTKDVVVCGTCGSGSLSQLIAECARCNDYEHGYCMKVLTYDIPHEWYCAECQEYANGGPKPSQGGQTEFQKPRHGHDMMNERETSKLHLSHSNVVPQISPKSPNRSGNAKVKFDSSEQVALLSRERPPLVGSRFAVPQPSKASPSTTTHLSNLNCVFPSRSDTQVQALKRCAGASHSRTKIEDRSYFAMQQRQVHPASLPGMKQPSNMKSISPSRSDTQVQNLKRCAAARHGQAKTDNSPYFAMRQSQAHSVSPLHGKQLSNMKRISPNRTVTQVHATSANSTVTQVHATKRSTAASHDQAKNDDINMDCETGSGGSMLIIHKCRTSEPVKVKNDSLIEHKAREKKIVNADKGETNSETEDEPLCASNDDTGCSLNENKGVMLTIGSIVEYSRRPAPAICWRGCFHVFNAGAKLNLGEFKAQFPSKVSSRVYDTIKMIPSDLQLELLPRMNDWPKSFETIPPVHEDIGVFFFFDKPVGCEKKHSNLLEDSNNYVLRAYIDGIKLLIYSSEVLPPDSQWIDGENYLWGLFVRSKGKSDPWQIGSTTT</sequence>
<dbReference type="InterPro" id="IPR011011">
    <property type="entry name" value="Znf_FYVE_PHD"/>
</dbReference>
<dbReference type="EMBL" id="CM000763">
    <property type="protein sequence ID" value="KXG30746.1"/>
    <property type="molecule type" value="Genomic_DNA"/>
</dbReference>
<dbReference type="GO" id="GO:0008270">
    <property type="term" value="F:zinc ion binding"/>
    <property type="evidence" value="ECO:0007669"/>
    <property type="project" value="UniProtKB-KW"/>
</dbReference>
<evidence type="ECO:0000259" key="7">
    <source>
        <dbReference type="Pfam" id="PF23121"/>
    </source>
</evidence>
<name>A0A194YRD1_SORBI</name>
<feature type="region of interest" description="Disordered" evidence="6">
    <location>
        <begin position="215"/>
        <end position="234"/>
    </location>
</feature>
<keyword evidence="1" id="KW-0479">Metal-binding</keyword>
<dbReference type="InterPro" id="IPR056280">
    <property type="entry name" value="AIPP2-like_SPOC"/>
</dbReference>
<dbReference type="AlphaFoldDB" id="A0A194YRD1"/>
<reference evidence="9" key="2">
    <citation type="journal article" date="2018" name="Plant J.">
        <title>The Sorghum bicolor reference genome: improved assembly, gene annotations, a transcriptome atlas, and signatures of genome organization.</title>
        <authorList>
            <person name="McCormick R.F."/>
            <person name="Truong S.K."/>
            <person name="Sreedasyam A."/>
            <person name="Jenkins J."/>
            <person name="Shu S."/>
            <person name="Sims D."/>
            <person name="Kennedy M."/>
            <person name="Amirebrahimi M."/>
            <person name="Weers B.D."/>
            <person name="McKinley B."/>
            <person name="Mattison A."/>
            <person name="Morishige D.T."/>
            <person name="Grimwood J."/>
            <person name="Schmutz J."/>
            <person name="Mullet J.E."/>
        </authorList>
    </citation>
    <scope>NUCLEOTIDE SEQUENCE [LARGE SCALE GENOMIC DNA]</scope>
    <source>
        <strain evidence="9">cv. BTx623</strain>
    </source>
</reference>
<feature type="domain" description="AIPP2-like SPOC-like" evidence="7">
    <location>
        <begin position="419"/>
        <end position="547"/>
    </location>
</feature>
<evidence type="ECO:0000256" key="6">
    <source>
        <dbReference type="SAM" id="MobiDB-lite"/>
    </source>
</evidence>
<dbReference type="InterPro" id="IPR049914">
    <property type="entry name" value="PHD1-3/5-6"/>
</dbReference>
<organism evidence="8 9">
    <name type="scientific">Sorghum bicolor</name>
    <name type="common">Sorghum</name>
    <name type="synonym">Sorghum vulgare</name>
    <dbReference type="NCBI Taxonomy" id="4558"/>
    <lineage>
        <taxon>Eukaryota</taxon>
        <taxon>Viridiplantae</taxon>
        <taxon>Streptophyta</taxon>
        <taxon>Embryophyta</taxon>
        <taxon>Tracheophyta</taxon>
        <taxon>Spermatophyta</taxon>
        <taxon>Magnoliopsida</taxon>
        <taxon>Liliopsida</taxon>
        <taxon>Poales</taxon>
        <taxon>Poaceae</taxon>
        <taxon>PACMAD clade</taxon>
        <taxon>Panicoideae</taxon>
        <taxon>Andropogonodae</taxon>
        <taxon>Andropogoneae</taxon>
        <taxon>Sorghinae</taxon>
        <taxon>Sorghum</taxon>
    </lineage>
</organism>
<feature type="compositionally biased region" description="Polar residues" evidence="6">
    <location>
        <begin position="222"/>
        <end position="234"/>
    </location>
</feature>
<feature type="compositionally biased region" description="Polar residues" evidence="6">
    <location>
        <begin position="112"/>
        <end position="125"/>
    </location>
</feature>
<keyword evidence="2" id="KW-0863">Zinc-finger</keyword>
<dbReference type="GO" id="GO:0034244">
    <property type="term" value="P:negative regulation of transcription elongation by RNA polymerase II"/>
    <property type="evidence" value="ECO:0007669"/>
    <property type="project" value="InterPro"/>
</dbReference>
<dbReference type="Proteomes" id="UP000000768">
    <property type="component" value="Chromosome 4"/>
</dbReference>
<evidence type="ECO:0000256" key="2">
    <source>
        <dbReference type="ARBA" id="ARBA00022771"/>
    </source>
</evidence>